<dbReference type="Gramene" id="OGLUM02G36290.1">
    <property type="protein sequence ID" value="OGLUM02G36290.1"/>
    <property type="gene ID" value="OGLUM02G36290"/>
</dbReference>
<dbReference type="Proteomes" id="UP000026961">
    <property type="component" value="Chromosome 2"/>
</dbReference>
<evidence type="ECO:0000313" key="1">
    <source>
        <dbReference type="EnsemblPlants" id="OGLUM02G36290.1"/>
    </source>
</evidence>
<name>A0A0D9YZD2_9ORYZ</name>
<evidence type="ECO:0000313" key="2">
    <source>
        <dbReference type="Proteomes" id="UP000026961"/>
    </source>
</evidence>
<reference evidence="1" key="2">
    <citation type="submission" date="2018-05" db="EMBL/GenBank/DDBJ databases">
        <title>OgluRS3 (Oryza glumaepatula Reference Sequence Version 3).</title>
        <authorList>
            <person name="Zhang J."/>
            <person name="Kudrna D."/>
            <person name="Lee S."/>
            <person name="Talag J."/>
            <person name="Welchert J."/>
            <person name="Wing R.A."/>
        </authorList>
    </citation>
    <scope>NUCLEOTIDE SEQUENCE [LARGE SCALE GENOMIC DNA]</scope>
</reference>
<dbReference type="AlphaFoldDB" id="A0A0D9YZD2"/>
<organism evidence="1">
    <name type="scientific">Oryza glumipatula</name>
    <dbReference type="NCBI Taxonomy" id="40148"/>
    <lineage>
        <taxon>Eukaryota</taxon>
        <taxon>Viridiplantae</taxon>
        <taxon>Streptophyta</taxon>
        <taxon>Embryophyta</taxon>
        <taxon>Tracheophyta</taxon>
        <taxon>Spermatophyta</taxon>
        <taxon>Magnoliopsida</taxon>
        <taxon>Liliopsida</taxon>
        <taxon>Poales</taxon>
        <taxon>Poaceae</taxon>
        <taxon>BOP clade</taxon>
        <taxon>Oryzoideae</taxon>
        <taxon>Oryzeae</taxon>
        <taxon>Oryzinae</taxon>
        <taxon>Oryza</taxon>
    </lineage>
</organism>
<sequence length="125" mass="13540">MPSSSDACRAAGDCHGVNYVGAGRRRHAMQFRFLAFRQIAIARSPIAERVHVKRTRGDVGGGNHARFCFLFAAGRFAFWLPRMHALDLRARDAGGRWVGAPAIWGPKSVAVAPLPPPPRAQGPAL</sequence>
<reference evidence="1" key="1">
    <citation type="submission" date="2015-04" db="UniProtKB">
        <authorList>
            <consortium name="EnsemblPlants"/>
        </authorList>
    </citation>
    <scope>IDENTIFICATION</scope>
</reference>
<dbReference type="HOGENOM" id="CLU_1996158_0_0_1"/>
<keyword evidence="2" id="KW-1185">Reference proteome</keyword>
<protein>
    <submittedName>
        <fullName evidence="1">Uncharacterized protein</fullName>
    </submittedName>
</protein>
<accession>A0A0D9YZD2</accession>
<dbReference type="EnsemblPlants" id="OGLUM02G36290.1">
    <property type="protein sequence ID" value="OGLUM02G36290.1"/>
    <property type="gene ID" value="OGLUM02G36290"/>
</dbReference>
<proteinExistence type="predicted"/>